<feature type="compositionally biased region" description="Low complexity" evidence="1">
    <location>
        <begin position="66"/>
        <end position="75"/>
    </location>
</feature>
<evidence type="ECO:0000313" key="2">
    <source>
        <dbReference type="EMBL" id="GJT93111.1"/>
    </source>
</evidence>
<feature type="region of interest" description="Disordered" evidence="1">
    <location>
        <begin position="27"/>
        <end position="100"/>
    </location>
</feature>
<reference evidence="2" key="2">
    <citation type="submission" date="2022-01" db="EMBL/GenBank/DDBJ databases">
        <authorList>
            <person name="Yamashiro T."/>
            <person name="Shiraishi A."/>
            <person name="Satake H."/>
            <person name="Nakayama K."/>
        </authorList>
    </citation>
    <scope>NUCLEOTIDE SEQUENCE</scope>
</reference>
<organism evidence="2 3">
    <name type="scientific">Tanacetum coccineum</name>
    <dbReference type="NCBI Taxonomy" id="301880"/>
    <lineage>
        <taxon>Eukaryota</taxon>
        <taxon>Viridiplantae</taxon>
        <taxon>Streptophyta</taxon>
        <taxon>Embryophyta</taxon>
        <taxon>Tracheophyta</taxon>
        <taxon>Spermatophyta</taxon>
        <taxon>Magnoliopsida</taxon>
        <taxon>eudicotyledons</taxon>
        <taxon>Gunneridae</taxon>
        <taxon>Pentapetalae</taxon>
        <taxon>asterids</taxon>
        <taxon>campanulids</taxon>
        <taxon>Asterales</taxon>
        <taxon>Asteraceae</taxon>
        <taxon>Asteroideae</taxon>
        <taxon>Anthemideae</taxon>
        <taxon>Anthemidinae</taxon>
        <taxon>Tanacetum</taxon>
    </lineage>
</organism>
<reference evidence="2" key="1">
    <citation type="journal article" date="2022" name="Int. J. Mol. Sci.">
        <title>Draft Genome of Tanacetum Coccineum: Genomic Comparison of Closely Related Tanacetum-Family Plants.</title>
        <authorList>
            <person name="Yamashiro T."/>
            <person name="Shiraishi A."/>
            <person name="Nakayama K."/>
            <person name="Satake H."/>
        </authorList>
    </citation>
    <scope>NUCLEOTIDE SEQUENCE</scope>
</reference>
<proteinExistence type="predicted"/>
<name>A0ABQ5HZ17_9ASTR</name>
<accession>A0ABQ5HZ17</accession>
<comment type="caution">
    <text evidence="2">The sequence shown here is derived from an EMBL/GenBank/DDBJ whole genome shotgun (WGS) entry which is preliminary data.</text>
</comment>
<protein>
    <submittedName>
        <fullName evidence="2">Uncharacterized protein</fullName>
    </submittedName>
</protein>
<keyword evidence="3" id="KW-1185">Reference proteome</keyword>
<gene>
    <name evidence="2" type="ORF">Tco_1081956</name>
</gene>
<dbReference type="EMBL" id="BQNB010020173">
    <property type="protein sequence ID" value="GJT93111.1"/>
    <property type="molecule type" value="Genomic_DNA"/>
</dbReference>
<evidence type="ECO:0000256" key="1">
    <source>
        <dbReference type="SAM" id="MobiDB-lite"/>
    </source>
</evidence>
<sequence length="100" mass="11330">MLTVRDRLEDNDGNVFGRLGHRRQRAFDRLSDTYSPSTTKTRAGHGHHSRDRGCSRIMKRGRESESSLSRVLESGTSDGGHWKSKSKRHKPTDENDLAVP</sequence>
<dbReference type="Proteomes" id="UP001151760">
    <property type="component" value="Unassembled WGS sequence"/>
</dbReference>
<evidence type="ECO:0000313" key="3">
    <source>
        <dbReference type="Proteomes" id="UP001151760"/>
    </source>
</evidence>
<feature type="compositionally biased region" description="Polar residues" evidence="1">
    <location>
        <begin position="32"/>
        <end position="41"/>
    </location>
</feature>